<keyword evidence="3" id="KW-1185">Reference proteome</keyword>
<feature type="compositionally biased region" description="Low complexity" evidence="1">
    <location>
        <begin position="409"/>
        <end position="425"/>
    </location>
</feature>
<feature type="region of interest" description="Disordered" evidence="1">
    <location>
        <begin position="1"/>
        <end position="24"/>
    </location>
</feature>
<evidence type="ECO:0008006" key="4">
    <source>
        <dbReference type="Google" id="ProtNLM"/>
    </source>
</evidence>
<evidence type="ECO:0000313" key="2">
    <source>
        <dbReference type="EMBL" id="EJT97644.1"/>
    </source>
</evidence>
<reference evidence="2 3" key="1">
    <citation type="journal article" date="2012" name="Science">
        <title>The Paleozoic origin of enzymatic lignin decomposition reconstructed from 31 fungal genomes.</title>
        <authorList>
            <person name="Floudas D."/>
            <person name="Binder M."/>
            <person name="Riley R."/>
            <person name="Barry K."/>
            <person name="Blanchette R.A."/>
            <person name="Henrissat B."/>
            <person name="Martinez A.T."/>
            <person name="Otillar R."/>
            <person name="Spatafora J.W."/>
            <person name="Yadav J.S."/>
            <person name="Aerts A."/>
            <person name="Benoit I."/>
            <person name="Boyd A."/>
            <person name="Carlson A."/>
            <person name="Copeland A."/>
            <person name="Coutinho P.M."/>
            <person name="de Vries R.P."/>
            <person name="Ferreira P."/>
            <person name="Findley K."/>
            <person name="Foster B."/>
            <person name="Gaskell J."/>
            <person name="Glotzer D."/>
            <person name="Gorecki P."/>
            <person name="Heitman J."/>
            <person name="Hesse C."/>
            <person name="Hori C."/>
            <person name="Igarashi K."/>
            <person name="Jurgens J.A."/>
            <person name="Kallen N."/>
            <person name="Kersten P."/>
            <person name="Kohler A."/>
            <person name="Kuees U."/>
            <person name="Kumar T.K.A."/>
            <person name="Kuo A."/>
            <person name="LaButti K."/>
            <person name="Larrondo L.F."/>
            <person name="Lindquist E."/>
            <person name="Ling A."/>
            <person name="Lombard V."/>
            <person name="Lucas S."/>
            <person name="Lundell T."/>
            <person name="Martin R."/>
            <person name="McLaughlin D.J."/>
            <person name="Morgenstern I."/>
            <person name="Morin E."/>
            <person name="Murat C."/>
            <person name="Nagy L.G."/>
            <person name="Nolan M."/>
            <person name="Ohm R.A."/>
            <person name="Patyshakuliyeva A."/>
            <person name="Rokas A."/>
            <person name="Ruiz-Duenas F.J."/>
            <person name="Sabat G."/>
            <person name="Salamov A."/>
            <person name="Samejima M."/>
            <person name="Schmutz J."/>
            <person name="Slot J.C."/>
            <person name="St John F."/>
            <person name="Stenlid J."/>
            <person name="Sun H."/>
            <person name="Sun S."/>
            <person name="Syed K."/>
            <person name="Tsang A."/>
            <person name="Wiebenga A."/>
            <person name="Young D."/>
            <person name="Pisabarro A."/>
            <person name="Eastwood D.C."/>
            <person name="Martin F."/>
            <person name="Cullen D."/>
            <person name="Grigoriev I.V."/>
            <person name="Hibbett D.S."/>
        </authorList>
    </citation>
    <scope>NUCLEOTIDE SEQUENCE [LARGE SCALE GENOMIC DNA]</scope>
    <source>
        <strain evidence="2 3">DJM-731 SS1</strain>
    </source>
</reference>
<dbReference type="PANTHER" id="PTHR38407:SF1">
    <property type="entry name" value="PROTEIN IVY1"/>
    <property type="match status" value="1"/>
</dbReference>
<dbReference type="STRING" id="1858805.M5FRL7"/>
<feature type="compositionally biased region" description="Basic and acidic residues" evidence="1">
    <location>
        <begin position="544"/>
        <end position="565"/>
    </location>
</feature>
<feature type="region of interest" description="Disordered" evidence="1">
    <location>
        <begin position="357"/>
        <end position="580"/>
    </location>
</feature>
<dbReference type="GO" id="GO:0042144">
    <property type="term" value="P:vacuole fusion, non-autophagic"/>
    <property type="evidence" value="ECO:0007669"/>
    <property type="project" value="InterPro"/>
</dbReference>
<dbReference type="AlphaFoldDB" id="M5FRL7"/>
<evidence type="ECO:0000313" key="3">
    <source>
        <dbReference type="Proteomes" id="UP000030653"/>
    </source>
</evidence>
<feature type="compositionally biased region" description="Basic and acidic residues" evidence="1">
    <location>
        <begin position="321"/>
        <end position="335"/>
    </location>
</feature>
<sequence>MSIPRPSLSTSYGRPPSPTLSHRSQSTVSVAADFAGAPSRIISKKGLRASLAAYDELITAGRAYRLSLAQISKARESFALAIERCARLKGVSDESSGFLAASGLHYLIANQEQVLGDTMLKMFEEPLAQGLEAYRVKVTDRQITYDRSLTELSLQIRATEAANIRHGLKRQRDLTSFRTALSTLQAQVDALDRLKAEYYTSVLSFEEETWDTVLSRVGHVVRSTLDIYERVSAKGSDLALEPILARDPDPFNAYGEPQENKLFSILTPLGMISPSLTTVGGFGRSEGGRHGVPGGERQAEMEPEAEGTPARAPQPAWGHHSPADLDRPHWGEPDSPRGFYPRLSGYSASSAIAEADPHAVSGNGVPGEAEGQGERESPRRKEKRSRLGRIDEQFERGRKGPELAEAGESTSTPTPMPASTSARATGVPGSRTPVSGAELDARDQLVGKGIREGAESAEPEGSTTTEAIATEDLDSPQAASPSAQESTTVPEPLPSTRDAARPATNPYFPDLDSLRDVGELEAVPVDGNPKPGRGAQAPGVGEGEGDKAVDAGDKAEELGEERLMEEPAPWEGNDARADGQ</sequence>
<name>M5FRL7_DACPD</name>
<dbReference type="OrthoDB" id="5594612at2759"/>
<dbReference type="GeneID" id="63685824"/>
<feature type="compositionally biased region" description="Basic and acidic residues" evidence="1">
    <location>
        <begin position="439"/>
        <end position="454"/>
    </location>
</feature>
<dbReference type="GO" id="GO:0005543">
    <property type="term" value="F:phospholipid binding"/>
    <property type="evidence" value="ECO:0007669"/>
    <property type="project" value="InterPro"/>
</dbReference>
<accession>M5FRL7</accession>
<proteinExistence type="predicted"/>
<organism evidence="2 3">
    <name type="scientific">Dacryopinax primogenitus (strain DJM 731)</name>
    <name type="common">Brown rot fungus</name>
    <dbReference type="NCBI Taxonomy" id="1858805"/>
    <lineage>
        <taxon>Eukaryota</taxon>
        <taxon>Fungi</taxon>
        <taxon>Dikarya</taxon>
        <taxon>Basidiomycota</taxon>
        <taxon>Agaricomycotina</taxon>
        <taxon>Dacrymycetes</taxon>
        <taxon>Dacrymycetales</taxon>
        <taxon>Dacrymycetaceae</taxon>
        <taxon>Dacryopinax</taxon>
    </lineage>
</organism>
<dbReference type="RefSeq" id="XP_040624542.1">
    <property type="nucleotide sequence ID" value="XM_040770762.1"/>
</dbReference>
<feature type="compositionally biased region" description="Gly residues" evidence="1">
    <location>
        <begin position="280"/>
        <end position="294"/>
    </location>
</feature>
<feature type="region of interest" description="Disordered" evidence="1">
    <location>
        <begin position="277"/>
        <end position="336"/>
    </location>
</feature>
<protein>
    <recommendedName>
        <fullName evidence="4">IMD domain-containing protein</fullName>
    </recommendedName>
</protein>
<dbReference type="InterPro" id="IPR027267">
    <property type="entry name" value="AH/BAR_dom_sf"/>
</dbReference>
<dbReference type="Gene3D" id="1.20.1270.60">
    <property type="entry name" value="Arfaptin homology (AH) domain/BAR domain"/>
    <property type="match status" value="1"/>
</dbReference>
<dbReference type="Proteomes" id="UP000030653">
    <property type="component" value="Unassembled WGS sequence"/>
</dbReference>
<dbReference type="InterPro" id="IPR037470">
    <property type="entry name" value="IVY1"/>
</dbReference>
<feature type="compositionally biased region" description="Basic and acidic residues" evidence="1">
    <location>
        <begin position="388"/>
        <end position="402"/>
    </location>
</feature>
<dbReference type="GO" id="GO:0000329">
    <property type="term" value="C:fungal-type vacuole membrane"/>
    <property type="evidence" value="ECO:0007669"/>
    <property type="project" value="InterPro"/>
</dbReference>
<dbReference type="EMBL" id="JH795876">
    <property type="protein sequence ID" value="EJT97644.1"/>
    <property type="molecule type" value="Genomic_DNA"/>
</dbReference>
<dbReference type="HOGENOM" id="CLU_470104_0_0_1"/>
<feature type="compositionally biased region" description="Low complexity" evidence="1">
    <location>
        <begin position="475"/>
        <end position="484"/>
    </location>
</feature>
<dbReference type="PANTHER" id="PTHR38407">
    <property type="entry name" value="PROTEIN IVY1"/>
    <property type="match status" value="1"/>
</dbReference>
<gene>
    <name evidence="2" type="ORF">DACRYDRAFT_119306</name>
</gene>
<evidence type="ECO:0000256" key="1">
    <source>
        <dbReference type="SAM" id="MobiDB-lite"/>
    </source>
</evidence>